<sequence length="38" mass="4366">MRVRSCVTTMASQPLMVSMEKDVSVVLPYVEDIYQLVF</sequence>
<reference evidence="1 2" key="1">
    <citation type="submission" date="2013-12" db="EMBL/GenBank/DDBJ databases">
        <title>Draft genome of the parsitic nematode Ancylostoma duodenale.</title>
        <authorList>
            <person name="Mitreva M."/>
        </authorList>
    </citation>
    <scope>NUCLEOTIDE SEQUENCE [LARGE SCALE GENOMIC DNA]</scope>
    <source>
        <strain evidence="1 2">Zhejiang</strain>
    </source>
</reference>
<name>A0A0C2G506_9BILA</name>
<proteinExistence type="predicted"/>
<feature type="non-terminal residue" evidence="1">
    <location>
        <position position="38"/>
    </location>
</feature>
<evidence type="ECO:0000313" key="2">
    <source>
        <dbReference type="Proteomes" id="UP000054047"/>
    </source>
</evidence>
<dbReference type="EMBL" id="KN739968">
    <property type="protein sequence ID" value="KIH53979.1"/>
    <property type="molecule type" value="Genomic_DNA"/>
</dbReference>
<evidence type="ECO:0000313" key="1">
    <source>
        <dbReference type="EMBL" id="KIH53979.1"/>
    </source>
</evidence>
<protein>
    <submittedName>
        <fullName evidence="1">Uncharacterized protein</fullName>
    </submittedName>
</protein>
<accession>A0A0C2G506</accession>
<dbReference type="AlphaFoldDB" id="A0A0C2G506"/>
<gene>
    <name evidence="1" type="ORF">ANCDUO_15876</name>
</gene>
<keyword evidence="2" id="KW-1185">Reference proteome</keyword>
<dbReference type="Proteomes" id="UP000054047">
    <property type="component" value="Unassembled WGS sequence"/>
</dbReference>
<organism evidence="1 2">
    <name type="scientific">Ancylostoma duodenale</name>
    <dbReference type="NCBI Taxonomy" id="51022"/>
    <lineage>
        <taxon>Eukaryota</taxon>
        <taxon>Metazoa</taxon>
        <taxon>Ecdysozoa</taxon>
        <taxon>Nematoda</taxon>
        <taxon>Chromadorea</taxon>
        <taxon>Rhabditida</taxon>
        <taxon>Rhabditina</taxon>
        <taxon>Rhabditomorpha</taxon>
        <taxon>Strongyloidea</taxon>
        <taxon>Ancylostomatidae</taxon>
        <taxon>Ancylostomatinae</taxon>
        <taxon>Ancylostoma</taxon>
    </lineage>
</organism>